<feature type="coiled-coil region" evidence="1">
    <location>
        <begin position="278"/>
        <end position="317"/>
    </location>
</feature>
<protein>
    <submittedName>
        <fullName evidence="3">Uncharacterized protein</fullName>
    </submittedName>
</protein>
<evidence type="ECO:0000313" key="4">
    <source>
        <dbReference type="Proteomes" id="UP000243579"/>
    </source>
</evidence>
<gene>
    <name evidence="3" type="ORF">ACHHYP_07776</name>
</gene>
<dbReference type="OrthoDB" id="70015at2759"/>
<dbReference type="EMBL" id="JNBR01001416">
    <property type="protein sequence ID" value="OQR87957.1"/>
    <property type="molecule type" value="Genomic_DNA"/>
</dbReference>
<feature type="region of interest" description="Disordered" evidence="2">
    <location>
        <begin position="405"/>
        <end position="441"/>
    </location>
</feature>
<name>A0A1V9YQM5_ACHHY</name>
<dbReference type="Proteomes" id="UP000243579">
    <property type="component" value="Unassembled WGS sequence"/>
</dbReference>
<organism evidence="3 4">
    <name type="scientific">Achlya hypogyna</name>
    <name type="common">Oomycete</name>
    <name type="synonym">Protoachlya hypogyna</name>
    <dbReference type="NCBI Taxonomy" id="1202772"/>
    <lineage>
        <taxon>Eukaryota</taxon>
        <taxon>Sar</taxon>
        <taxon>Stramenopiles</taxon>
        <taxon>Oomycota</taxon>
        <taxon>Saprolegniomycetes</taxon>
        <taxon>Saprolegniales</taxon>
        <taxon>Achlyaceae</taxon>
        <taxon>Achlya</taxon>
    </lineage>
</organism>
<dbReference type="AlphaFoldDB" id="A0A1V9YQM5"/>
<comment type="caution">
    <text evidence="3">The sequence shown here is derived from an EMBL/GenBank/DDBJ whole genome shotgun (WGS) entry which is preliminary data.</text>
</comment>
<sequence length="441" mass="49923">MMQKQLESLGVDEAISDDLTRKETELQRDVTAAAHKRLNDIKLLHNTKQAALAAAEHNLCALQKDPSLAPTSSRQRSDEMDSTIVDLKDQMRRAHAYVRGLQHMSERSKMDGHEHLVHATELHRRQTTLAREWRALEARQHALSNLVATRERNADQLRQEQALAATRSAQTLSELRNKLEQSAVLERRRVEADKKRANLVRTFQSPLLNDTGTGHLTRTNTKMLLFREAILSTSEEQYDMLVTEAGEPDVIQLIERYVAFHSDYKALIQMDGESAAAVADLELRLARLEGELRDLQASGVEQAVETQRRAKARLEEELWEARVCEEKVDSTHTSLKQTLSVLRQGFVAITELVQCLDDGPVPAKQKHDDTLLELASKCADLVQRHLSHQQVLPTTTLQEFMEQFPPQPPRLPLDVEETSGDDETLPIPSKDRQQLAHAGIR</sequence>
<evidence type="ECO:0000256" key="1">
    <source>
        <dbReference type="SAM" id="Coils"/>
    </source>
</evidence>
<keyword evidence="4" id="KW-1185">Reference proteome</keyword>
<keyword evidence="1" id="KW-0175">Coiled coil</keyword>
<proteinExistence type="predicted"/>
<feature type="compositionally biased region" description="Acidic residues" evidence="2">
    <location>
        <begin position="414"/>
        <end position="424"/>
    </location>
</feature>
<evidence type="ECO:0000256" key="2">
    <source>
        <dbReference type="SAM" id="MobiDB-lite"/>
    </source>
</evidence>
<reference evidence="3 4" key="1">
    <citation type="journal article" date="2014" name="Genome Biol. Evol.">
        <title>The secreted proteins of Achlya hypogyna and Thraustotheca clavata identify the ancestral oomycete secretome and reveal gene acquisitions by horizontal gene transfer.</title>
        <authorList>
            <person name="Misner I."/>
            <person name="Blouin N."/>
            <person name="Leonard G."/>
            <person name="Richards T.A."/>
            <person name="Lane C.E."/>
        </authorList>
    </citation>
    <scope>NUCLEOTIDE SEQUENCE [LARGE SCALE GENOMIC DNA]</scope>
    <source>
        <strain evidence="3 4">ATCC 48635</strain>
    </source>
</reference>
<accession>A0A1V9YQM5</accession>
<evidence type="ECO:0000313" key="3">
    <source>
        <dbReference type="EMBL" id="OQR87957.1"/>
    </source>
</evidence>